<dbReference type="Proteomes" id="UP000576821">
    <property type="component" value="Unassembled WGS sequence"/>
</dbReference>
<gene>
    <name evidence="3" type="ORF">FHS54_002471</name>
</gene>
<keyword evidence="4" id="KW-1185">Reference proteome</keyword>
<dbReference type="AlphaFoldDB" id="A0A846M6G1"/>
<organism evidence="3 4">
    <name type="scientific">Sphingobium vermicomposti</name>
    <dbReference type="NCBI Taxonomy" id="529005"/>
    <lineage>
        <taxon>Bacteria</taxon>
        <taxon>Pseudomonadati</taxon>
        <taxon>Pseudomonadota</taxon>
        <taxon>Alphaproteobacteria</taxon>
        <taxon>Sphingomonadales</taxon>
        <taxon>Sphingomonadaceae</taxon>
        <taxon>Sphingobium</taxon>
    </lineage>
</organism>
<sequence>MSLFFLQQCVSKTHFAALHKNKLETVVRFAYCALQQRRVTMAMKPKPVPRKRTVVNKTSSTLSAGEALKAAEAAVGSSPGSPPSAPAKPAKAPARAKPAPTVKADPVVIAAATTAVDAAPEPAGASVAVEPAPSDSIAVADEAPVELKDIKSLSSQAGPVEPVLLPATEGTKMMNDVMETGKKFAQDTKAKLESVYTDLNEKAKVGVEKSTKAIEEMSDIAKGNVEALVESGKIAAKGMESLGQDAVDYSRKNFEKATASIKSFSTVKTPTEFFQLQSQLFSASFDELTKEAAKSSEALIKLAGDVAQPLTARVTVVTDKVKSFAA</sequence>
<evidence type="ECO:0000256" key="1">
    <source>
        <dbReference type="SAM" id="MobiDB-lite"/>
    </source>
</evidence>
<accession>A0A846M6G1</accession>
<dbReference type="Pfam" id="PF09361">
    <property type="entry name" value="Phasin_2"/>
    <property type="match status" value="1"/>
</dbReference>
<reference evidence="3 4" key="1">
    <citation type="submission" date="2020-03" db="EMBL/GenBank/DDBJ databases">
        <title>Genomic Encyclopedia of Type Strains, Phase IV (KMG-IV): sequencing the most valuable type-strain genomes for metagenomic binning, comparative biology and taxonomic classification.</title>
        <authorList>
            <person name="Goeker M."/>
        </authorList>
    </citation>
    <scope>NUCLEOTIDE SEQUENCE [LARGE SCALE GENOMIC DNA]</scope>
    <source>
        <strain evidence="3 4">DSM 21299</strain>
    </source>
</reference>
<comment type="caution">
    <text evidence="3">The sequence shown here is derived from an EMBL/GenBank/DDBJ whole genome shotgun (WGS) entry which is preliminary data.</text>
</comment>
<name>A0A846M6G1_9SPHN</name>
<feature type="domain" description="Phasin" evidence="2">
    <location>
        <begin position="215"/>
        <end position="314"/>
    </location>
</feature>
<evidence type="ECO:0000313" key="4">
    <source>
        <dbReference type="Proteomes" id="UP000576821"/>
    </source>
</evidence>
<feature type="compositionally biased region" description="Low complexity" evidence="1">
    <location>
        <begin position="70"/>
        <end position="79"/>
    </location>
</feature>
<evidence type="ECO:0000313" key="3">
    <source>
        <dbReference type="EMBL" id="NIJ17482.1"/>
    </source>
</evidence>
<dbReference type="EMBL" id="JAASQR010000003">
    <property type="protein sequence ID" value="NIJ17482.1"/>
    <property type="molecule type" value="Genomic_DNA"/>
</dbReference>
<feature type="region of interest" description="Disordered" evidence="1">
    <location>
        <begin position="70"/>
        <end position="99"/>
    </location>
</feature>
<proteinExistence type="predicted"/>
<evidence type="ECO:0000259" key="2">
    <source>
        <dbReference type="Pfam" id="PF09361"/>
    </source>
</evidence>
<feature type="compositionally biased region" description="Low complexity" evidence="1">
    <location>
        <begin position="87"/>
        <end position="99"/>
    </location>
</feature>
<dbReference type="InterPro" id="IPR018968">
    <property type="entry name" value="Phasin"/>
</dbReference>
<protein>
    <recommendedName>
        <fullName evidence="2">Phasin domain-containing protein</fullName>
    </recommendedName>
</protein>